<dbReference type="GO" id="GO:0052621">
    <property type="term" value="F:diguanylate cyclase activity"/>
    <property type="evidence" value="ECO:0007669"/>
    <property type="project" value="TreeGrafter"/>
</dbReference>
<feature type="transmembrane region" description="Helical" evidence="1">
    <location>
        <begin position="146"/>
        <end position="165"/>
    </location>
</feature>
<dbReference type="Gene3D" id="3.30.70.270">
    <property type="match status" value="1"/>
</dbReference>
<dbReference type="SUPFAM" id="SSF55073">
    <property type="entry name" value="Nucleotide cyclase"/>
    <property type="match status" value="1"/>
</dbReference>
<keyword evidence="1" id="KW-0472">Membrane</keyword>
<dbReference type="PANTHER" id="PTHR45138:SF9">
    <property type="entry name" value="DIGUANYLATE CYCLASE DGCM-RELATED"/>
    <property type="match status" value="1"/>
</dbReference>
<dbReference type="CDD" id="cd01949">
    <property type="entry name" value="GGDEF"/>
    <property type="match status" value="1"/>
</dbReference>
<evidence type="ECO:0000256" key="1">
    <source>
        <dbReference type="SAM" id="Phobius"/>
    </source>
</evidence>
<evidence type="ECO:0000313" key="3">
    <source>
        <dbReference type="EMBL" id="MPM49039.1"/>
    </source>
</evidence>
<feature type="transmembrane region" description="Helical" evidence="1">
    <location>
        <begin position="70"/>
        <end position="92"/>
    </location>
</feature>
<dbReference type="GO" id="GO:0005886">
    <property type="term" value="C:plasma membrane"/>
    <property type="evidence" value="ECO:0007669"/>
    <property type="project" value="TreeGrafter"/>
</dbReference>
<protein>
    <recommendedName>
        <fullName evidence="2">GGDEF domain-containing protein</fullName>
    </recommendedName>
</protein>
<evidence type="ECO:0000259" key="2">
    <source>
        <dbReference type="PROSITE" id="PS50887"/>
    </source>
</evidence>
<feature type="transmembrane region" description="Helical" evidence="1">
    <location>
        <begin position="177"/>
        <end position="194"/>
    </location>
</feature>
<feature type="domain" description="GGDEF" evidence="2">
    <location>
        <begin position="251"/>
        <end position="385"/>
    </location>
</feature>
<feature type="transmembrane region" description="Helical" evidence="1">
    <location>
        <begin position="45"/>
        <end position="64"/>
    </location>
</feature>
<keyword evidence="1" id="KW-1133">Transmembrane helix</keyword>
<dbReference type="SMART" id="SM00267">
    <property type="entry name" value="GGDEF"/>
    <property type="match status" value="1"/>
</dbReference>
<dbReference type="PROSITE" id="PS50887">
    <property type="entry name" value="GGDEF"/>
    <property type="match status" value="1"/>
</dbReference>
<reference evidence="3" key="1">
    <citation type="submission" date="2019-08" db="EMBL/GenBank/DDBJ databases">
        <authorList>
            <person name="Kucharzyk K."/>
            <person name="Murdoch R.W."/>
            <person name="Higgins S."/>
            <person name="Loffler F."/>
        </authorList>
    </citation>
    <scope>NUCLEOTIDE SEQUENCE</scope>
</reference>
<dbReference type="PANTHER" id="PTHR45138">
    <property type="entry name" value="REGULATORY COMPONENTS OF SENSORY TRANSDUCTION SYSTEM"/>
    <property type="match status" value="1"/>
</dbReference>
<dbReference type="InterPro" id="IPR000160">
    <property type="entry name" value="GGDEF_dom"/>
</dbReference>
<organism evidence="3">
    <name type="scientific">bioreactor metagenome</name>
    <dbReference type="NCBI Taxonomy" id="1076179"/>
    <lineage>
        <taxon>unclassified sequences</taxon>
        <taxon>metagenomes</taxon>
        <taxon>ecological metagenomes</taxon>
    </lineage>
</organism>
<feature type="transmembrane region" description="Helical" evidence="1">
    <location>
        <begin position="104"/>
        <end position="126"/>
    </location>
</feature>
<dbReference type="InterPro" id="IPR050469">
    <property type="entry name" value="Diguanylate_Cyclase"/>
</dbReference>
<accession>A0A645A787</accession>
<dbReference type="GO" id="GO:1902201">
    <property type="term" value="P:negative regulation of bacterial-type flagellum-dependent cell motility"/>
    <property type="evidence" value="ECO:0007669"/>
    <property type="project" value="TreeGrafter"/>
</dbReference>
<proteinExistence type="predicted"/>
<gene>
    <name evidence="3" type="ORF">SDC9_95767</name>
</gene>
<sequence>MRAGLLIKRICQAIQRWRYLGYDRNIIQRYRAETDRTNLLTLKRMCVLTLALFDLLVVFYGTVLRQTNRVLAVVVASAFVVILYSYTCNLLRSVSAGPIRATRSLVYLISAVMYLCGILSGTLMSGDELGVLPIWMFLLVQISFDIPPVQNALTVIPFAGLYIVVGSMVKSPQHWQLDAVYSILSITVGLYISYHQAHLALENIIAKSNLQKANFALYHTATTDELTGLMNRRMLFDRYDLVLGECVESGHSIACAVLDIDDYKLFNDTYGHPEGDELLRRIGTALRNYRAKTSIDIGRIGGEEFLAVWPEENAARCEQVAEDLRGAIESMDIPHTGAAEHGRVTMSVGLCLLPSTMAHSAYFYADKALYRAKDAGKNRCCRYDPEGGAYRFICCAGNA</sequence>
<dbReference type="InterPro" id="IPR029787">
    <property type="entry name" value="Nucleotide_cyclase"/>
</dbReference>
<dbReference type="GO" id="GO:0043709">
    <property type="term" value="P:cell adhesion involved in single-species biofilm formation"/>
    <property type="evidence" value="ECO:0007669"/>
    <property type="project" value="TreeGrafter"/>
</dbReference>
<comment type="caution">
    <text evidence="3">The sequence shown here is derived from an EMBL/GenBank/DDBJ whole genome shotgun (WGS) entry which is preliminary data.</text>
</comment>
<dbReference type="NCBIfam" id="TIGR00254">
    <property type="entry name" value="GGDEF"/>
    <property type="match status" value="1"/>
</dbReference>
<dbReference type="Pfam" id="PF00990">
    <property type="entry name" value="GGDEF"/>
    <property type="match status" value="1"/>
</dbReference>
<dbReference type="InterPro" id="IPR043128">
    <property type="entry name" value="Rev_trsase/Diguanyl_cyclase"/>
</dbReference>
<name>A0A645A787_9ZZZZ</name>
<dbReference type="EMBL" id="VSSQ01012356">
    <property type="protein sequence ID" value="MPM49039.1"/>
    <property type="molecule type" value="Genomic_DNA"/>
</dbReference>
<dbReference type="AlphaFoldDB" id="A0A645A787"/>
<keyword evidence="1" id="KW-0812">Transmembrane</keyword>